<dbReference type="InterPro" id="IPR016496">
    <property type="entry name" value="GTPase_HflX"/>
</dbReference>
<feature type="non-terminal residue" evidence="2">
    <location>
        <position position="382"/>
    </location>
</feature>
<protein>
    <recommendedName>
        <fullName evidence="1">Hflx-type G domain-containing protein</fullName>
    </recommendedName>
</protein>
<dbReference type="NCBIfam" id="TIGR03156">
    <property type="entry name" value="GTP_HflX"/>
    <property type="match status" value="1"/>
</dbReference>
<evidence type="ECO:0000313" key="3">
    <source>
        <dbReference type="Proteomes" id="UP001189429"/>
    </source>
</evidence>
<dbReference type="Proteomes" id="UP001189429">
    <property type="component" value="Unassembled WGS sequence"/>
</dbReference>
<dbReference type="PANTHER" id="PTHR10229:SF0">
    <property type="entry name" value="GTP-BINDING PROTEIN 6-RELATED"/>
    <property type="match status" value="1"/>
</dbReference>
<dbReference type="InterPro" id="IPR006073">
    <property type="entry name" value="GTP-bd"/>
</dbReference>
<dbReference type="PANTHER" id="PTHR10229">
    <property type="entry name" value="GTP-BINDING PROTEIN HFLX"/>
    <property type="match status" value="1"/>
</dbReference>
<dbReference type="InterPro" id="IPR030394">
    <property type="entry name" value="G_HFLX_dom"/>
</dbReference>
<organism evidence="2 3">
    <name type="scientific">Prorocentrum cordatum</name>
    <dbReference type="NCBI Taxonomy" id="2364126"/>
    <lineage>
        <taxon>Eukaryota</taxon>
        <taxon>Sar</taxon>
        <taxon>Alveolata</taxon>
        <taxon>Dinophyceae</taxon>
        <taxon>Prorocentrales</taxon>
        <taxon>Prorocentraceae</taxon>
        <taxon>Prorocentrum</taxon>
    </lineage>
</organism>
<keyword evidence="3" id="KW-1185">Reference proteome</keyword>
<dbReference type="EMBL" id="CAUYUJ010016958">
    <property type="protein sequence ID" value="CAK0870412.1"/>
    <property type="molecule type" value="Genomic_DNA"/>
</dbReference>
<dbReference type="CDD" id="cd01878">
    <property type="entry name" value="HflX"/>
    <property type="match status" value="1"/>
</dbReference>
<evidence type="ECO:0000259" key="1">
    <source>
        <dbReference type="PROSITE" id="PS51705"/>
    </source>
</evidence>
<dbReference type="InterPro" id="IPR042108">
    <property type="entry name" value="GTPase_HflX_N_sf"/>
</dbReference>
<dbReference type="Gene3D" id="3.40.50.11060">
    <property type="entry name" value="GTPase HflX, N-terminal domain"/>
    <property type="match status" value="1"/>
</dbReference>
<dbReference type="Gene3D" id="3.40.50.300">
    <property type="entry name" value="P-loop containing nucleotide triphosphate hydrolases"/>
    <property type="match status" value="1"/>
</dbReference>
<gene>
    <name evidence="2" type="ORF">PCOR1329_LOCUS56532</name>
</gene>
<proteinExistence type="predicted"/>
<dbReference type="PROSITE" id="PS51705">
    <property type="entry name" value="G_HFLX"/>
    <property type="match status" value="1"/>
</dbReference>
<accession>A0ABN9VBK4</accession>
<feature type="domain" description="Hflx-type G" evidence="1">
    <location>
        <begin position="131"/>
        <end position="303"/>
    </location>
</feature>
<name>A0ABN9VBK4_9DINO</name>
<reference evidence="2" key="1">
    <citation type="submission" date="2023-10" db="EMBL/GenBank/DDBJ databases">
        <authorList>
            <person name="Chen Y."/>
            <person name="Shah S."/>
            <person name="Dougan E. K."/>
            <person name="Thang M."/>
            <person name="Chan C."/>
        </authorList>
    </citation>
    <scope>NUCLEOTIDE SEQUENCE [LARGE SCALE GENOMIC DNA]</scope>
</reference>
<sequence>MELAARAQRLRGARDGRGGAVADGVEVFDRTRVVLGIFARRASSQVARLRIELAEAQRAKVRLGSSATQGISAQLRRVAEALARRVPGCDREALMERQQRIIQDDERRIKEELARLHGLRGRQRQSRRKLPTLALVGYTNVGKSAIVNRLCGSDLLVRDGVFVTLDVASRRLALPSGGECHVLDSVGFVKNMPHELCEAFQATVEELLSADLVLHVRDMSHPKRDEYAKVVTDVLEKTGIDVHNRVIEVWNKIDLISRKEARHFKFIRMKQDSATPLLLVSALRGEGLEDLLAVVERRLAELAAPAQAVGAHAAAEGPGVAAAAGAPAGRGGLERARIPGGLPAAEIAERWAFLREHGRVVEDSIAAEGDGVAVEVWLDAAA</sequence>
<dbReference type="SUPFAM" id="SSF52540">
    <property type="entry name" value="P-loop containing nucleoside triphosphate hydrolases"/>
    <property type="match status" value="1"/>
</dbReference>
<dbReference type="InterPro" id="IPR027417">
    <property type="entry name" value="P-loop_NTPase"/>
</dbReference>
<dbReference type="Pfam" id="PF01926">
    <property type="entry name" value="MMR_HSR1"/>
    <property type="match status" value="1"/>
</dbReference>
<comment type="caution">
    <text evidence="2">The sequence shown here is derived from an EMBL/GenBank/DDBJ whole genome shotgun (WGS) entry which is preliminary data.</text>
</comment>
<evidence type="ECO:0000313" key="2">
    <source>
        <dbReference type="EMBL" id="CAK0870412.1"/>
    </source>
</evidence>